<dbReference type="EMBL" id="JAACNO010003221">
    <property type="protein sequence ID" value="KAF4127768.1"/>
    <property type="molecule type" value="Genomic_DNA"/>
</dbReference>
<evidence type="ECO:0000313" key="2">
    <source>
        <dbReference type="EMBL" id="KAF4127768.1"/>
    </source>
</evidence>
<name>A0A8S9TP62_PHYIN</name>
<sequence length="76" mass="7906">MQQVQGASHGYGVAVAVGKEGATKIGGTVGEQVKGPQTKAEELDHFSLTDSGEITPGDTMAECTSQVDNDDPSVWR</sequence>
<protein>
    <submittedName>
        <fullName evidence="2">Uncharacterized protein</fullName>
    </submittedName>
</protein>
<feature type="region of interest" description="Disordered" evidence="1">
    <location>
        <begin position="26"/>
        <end position="76"/>
    </location>
</feature>
<dbReference type="AlphaFoldDB" id="A0A8S9TP62"/>
<reference evidence="2" key="1">
    <citation type="submission" date="2020-03" db="EMBL/GenBank/DDBJ databases">
        <title>Hybrid Assembly of Korean Phytophthora infestans isolates.</title>
        <authorList>
            <person name="Prokchorchik M."/>
            <person name="Lee Y."/>
            <person name="Seo J."/>
            <person name="Cho J.-H."/>
            <person name="Park Y.-E."/>
            <person name="Jang D.-C."/>
            <person name="Im J.-S."/>
            <person name="Choi J.-G."/>
            <person name="Park H.-J."/>
            <person name="Lee G.-B."/>
            <person name="Lee Y.-G."/>
            <person name="Hong S.-Y."/>
            <person name="Cho K."/>
            <person name="Sohn K.H."/>
        </authorList>
    </citation>
    <scope>NUCLEOTIDE SEQUENCE</scope>
    <source>
        <strain evidence="2">KR_2_A2</strain>
    </source>
</reference>
<gene>
    <name evidence="2" type="ORF">GN958_ATG22999</name>
</gene>
<comment type="caution">
    <text evidence="2">The sequence shown here is derived from an EMBL/GenBank/DDBJ whole genome shotgun (WGS) entry which is preliminary data.</text>
</comment>
<dbReference type="Proteomes" id="UP000704712">
    <property type="component" value="Unassembled WGS sequence"/>
</dbReference>
<proteinExistence type="predicted"/>
<organism evidence="2 3">
    <name type="scientific">Phytophthora infestans</name>
    <name type="common">Potato late blight agent</name>
    <name type="synonym">Botrytis infestans</name>
    <dbReference type="NCBI Taxonomy" id="4787"/>
    <lineage>
        <taxon>Eukaryota</taxon>
        <taxon>Sar</taxon>
        <taxon>Stramenopiles</taxon>
        <taxon>Oomycota</taxon>
        <taxon>Peronosporomycetes</taxon>
        <taxon>Peronosporales</taxon>
        <taxon>Peronosporaceae</taxon>
        <taxon>Phytophthora</taxon>
    </lineage>
</organism>
<evidence type="ECO:0000256" key="1">
    <source>
        <dbReference type="SAM" id="MobiDB-lite"/>
    </source>
</evidence>
<accession>A0A8S9TP62</accession>
<evidence type="ECO:0000313" key="3">
    <source>
        <dbReference type="Proteomes" id="UP000704712"/>
    </source>
</evidence>